<reference evidence="2" key="1">
    <citation type="journal article" date="2019" name="Int. J. Syst. Evol. Microbiol.">
        <title>The Global Catalogue of Microorganisms (GCM) 10K type strain sequencing project: providing services to taxonomists for standard genome sequencing and annotation.</title>
        <authorList>
            <consortium name="The Broad Institute Genomics Platform"/>
            <consortium name="The Broad Institute Genome Sequencing Center for Infectious Disease"/>
            <person name="Wu L."/>
            <person name="Ma J."/>
        </authorList>
    </citation>
    <scope>NUCLEOTIDE SEQUENCE [LARGE SCALE GENOMIC DNA]</scope>
    <source>
        <strain evidence="2">CGMCC 1.12702</strain>
    </source>
</reference>
<dbReference type="Proteomes" id="UP001597400">
    <property type="component" value="Unassembled WGS sequence"/>
</dbReference>
<evidence type="ECO:0000313" key="1">
    <source>
        <dbReference type="EMBL" id="MFD1951351.1"/>
    </source>
</evidence>
<name>A0ABW4TZE9_9SPHN</name>
<organism evidence="1 2">
    <name type="scientific">Sphingomonas arantia</name>
    <dbReference type="NCBI Taxonomy" id="1460676"/>
    <lineage>
        <taxon>Bacteria</taxon>
        <taxon>Pseudomonadati</taxon>
        <taxon>Pseudomonadota</taxon>
        <taxon>Alphaproteobacteria</taxon>
        <taxon>Sphingomonadales</taxon>
        <taxon>Sphingomonadaceae</taxon>
        <taxon>Sphingomonas</taxon>
    </lineage>
</organism>
<accession>A0ABW4TZE9</accession>
<keyword evidence="2" id="KW-1185">Reference proteome</keyword>
<sequence length="575" mass="61840">MATQFKHADFTQTAAPRPNVRIAYAGGLTTTAVNRALAATPAAIRDATLDELAGEGGIAVAPWLESAPRLDPSAGSLTAATNSATSGAIVLPALPAGTSQTIVGFVDGYRAAYFSEEETAGDEVVAAADLLRLYPATTPADLATKLMISIHHAQPLSRGGALAVDPTELECPQAGEMLMSTLTDALRLAADTDISDIAYSVGPTGNRTPAMTPDRVQWDTNLAAYRLANEAFIIANAPYAQMYADDPRYAEAEAVSSAAMDVDTAAERVLFATPAPDLAAARTKLDIALGANVQIEEVKSLADDLRRVAEAAAPEQYDRFMAGPLIQWNRAYDRYIDAQAERMSYECAVFNPAATRYEAVRAIWPMNYNIADDRVASAALQAVEYDQIDARYSELCSEESEALQALYRKIAPGPSELATKLQLFEAHAGWDYTSVAEILPVLVSDARRFGKHGAFKRTDWALLDAHAGLRADAEEWFERGPHSGRRDDENSAKVAALEATLWNERATTIEGVLAKLTAIFPHIVIEGWSDRAVLDPRHPDFREGLAKTGVDYQALWSAIDDLARIGGVNLAELGA</sequence>
<dbReference type="RefSeq" id="WP_380929936.1">
    <property type="nucleotide sequence ID" value="NZ_JBHUGS010000002.1"/>
</dbReference>
<evidence type="ECO:0000313" key="2">
    <source>
        <dbReference type="Proteomes" id="UP001597400"/>
    </source>
</evidence>
<protein>
    <submittedName>
        <fullName evidence="1">Uncharacterized protein</fullName>
    </submittedName>
</protein>
<dbReference type="EMBL" id="JBHUGS010000002">
    <property type="protein sequence ID" value="MFD1951351.1"/>
    <property type="molecule type" value="Genomic_DNA"/>
</dbReference>
<gene>
    <name evidence="1" type="ORF">ACFSGX_11310</name>
</gene>
<comment type="caution">
    <text evidence="1">The sequence shown here is derived from an EMBL/GenBank/DDBJ whole genome shotgun (WGS) entry which is preliminary data.</text>
</comment>
<proteinExistence type="predicted"/>